<dbReference type="EMBL" id="LN890948">
    <property type="protein sequence ID" value="CUS15331.1"/>
    <property type="molecule type" value="Genomic_DNA"/>
</dbReference>
<feature type="compositionally biased region" description="Basic and acidic residues" evidence="1">
    <location>
        <begin position="134"/>
        <end position="149"/>
    </location>
</feature>
<organism evidence="2 3">
    <name type="scientific">Tuber aestivum</name>
    <name type="common">summer truffle</name>
    <dbReference type="NCBI Taxonomy" id="59557"/>
    <lineage>
        <taxon>Eukaryota</taxon>
        <taxon>Fungi</taxon>
        <taxon>Dikarya</taxon>
        <taxon>Ascomycota</taxon>
        <taxon>Pezizomycotina</taxon>
        <taxon>Pezizomycetes</taxon>
        <taxon>Pezizales</taxon>
        <taxon>Tuberaceae</taxon>
        <taxon>Tuber</taxon>
    </lineage>
</organism>
<reference evidence="2" key="1">
    <citation type="submission" date="2015-10" db="EMBL/GenBank/DDBJ databases">
        <authorList>
            <person name="Regsiter A."/>
            <person name="william w."/>
        </authorList>
    </citation>
    <scope>NUCLEOTIDE SEQUENCE</scope>
    <source>
        <strain evidence="2">Montdore</strain>
    </source>
</reference>
<dbReference type="Proteomes" id="UP001412239">
    <property type="component" value="Unassembled WGS sequence"/>
</dbReference>
<name>A0A292Q8D1_9PEZI</name>
<sequence>MPPGTTTTATPIDYKECSSSFIYKRYLHKLPHSAFFVVKNHSESAACMACDEAPCMALNQCTKCDLQLCSACAFILVHGNCRGNLKRLIAQVARWKLGYSVEFLEREAREERASRMKELERSGGADGNDDDDDQKEKGGVREAKGEEELRAAGHYMRAANDGRLWKDSDSASESSTDEESLDLSQGTMEDSFETALQQWSALDGGGYERNENYTDDVGILETLD</sequence>
<protein>
    <submittedName>
        <fullName evidence="2">Uncharacterized protein</fullName>
    </submittedName>
</protein>
<evidence type="ECO:0000313" key="2">
    <source>
        <dbReference type="EMBL" id="CUS15331.1"/>
    </source>
</evidence>
<keyword evidence="3" id="KW-1185">Reference proteome</keyword>
<evidence type="ECO:0000313" key="3">
    <source>
        <dbReference type="Proteomes" id="UP001412239"/>
    </source>
</evidence>
<feature type="region of interest" description="Disordered" evidence="1">
    <location>
        <begin position="163"/>
        <end position="224"/>
    </location>
</feature>
<feature type="region of interest" description="Disordered" evidence="1">
    <location>
        <begin position="115"/>
        <end position="149"/>
    </location>
</feature>
<evidence type="ECO:0000256" key="1">
    <source>
        <dbReference type="SAM" id="MobiDB-lite"/>
    </source>
</evidence>
<dbReference type="AlphaFoldDB" id="A0A292Q8D1"/>
<gene>
    <name evidence="2" type="ORF">GSTUAT00000588001</name>
</gene>
<proteinExistence type="predicted"/>
<accession>A0A292Q8D1</accession>